<organism evidence="1 2">
    <name type="scientific">Hypsizygus marmoreus</name>
    <name type="common">White beech mushroom</name>
    <name type="synonym">Agaricus marmoreus</name>
    <dbReference type="NCBI Taxonomy" id="39966"/>
    <lineage>
        <taxon>Eukaryota</taxon>
        <taxon>Fungi</taxon>
        <taxon>Dikarya</taxon>
        <taxon>Basidiomycota</taxon>
        <taxon>Agaricomycotina</taxon>
        <taxon>Agaricomycetes</taxon>
        <taxon>Agaricomycetidae</taxon>
        <taxon>Agaricales</taxon>
        <taxon>Tricholomatineae</taxon>
        <taxon>Lyophyllaceae</taxon>
        <taxon>Hypsizygus</taxon>
    </lineage>
</organism>
<evidence type="ECO:0000313" key="2">
    <source>
        <dbReference type="Proteomes" id="UP000076154"/>
    </source>
</evidence>
<dbReference type="Proteomes" id="UP000076154">
    <property type="component" value="Unassembled WGS sequence"/>
</dbReference>
<proteinExistence type="predicted"/>
<keyword evidence="2" id="KW-1185">Reference proteome</keyword>
<dbReference type="EMBL" id="LUEZ02000055">
    <property type="protein sequence ID" value="RDB21538.1"/>
    <property type="molecule type" value="Genomic_DNA"/>
</dbReference>
<comment type="caution">
    <text evidence="1">The sequence shown here is derived from an EMBL/GenBank/DDBJ whole genome shotgun (WGS) entry which is preliminary data.</text>
</comment>
<name>A0A369JI37_HYPMA</name>
<dbReference type="AlphaFoldDB" id="A0A369JI37"/>
<sequence length="152" mass="17225">MATGKRLTARTSHLLFTPSSKAYDFFRGFFLHELDGTRFFSSYMTYGSLAHSGAISILDSANFSPSTKMTVFLLSLSLCPYGTWSTDIWTSRIESEKVEWPFLLMSSGRLKPLSPNPNYADGLDSWEQLKPSRYPYRVPEQSVASHATVYRD</sequence>
<accession>A0A369JI37</accession>
<evidence type="ECO:0000313" key="1">
    <source>
        <dbReference type="EMBL" id="RDB21538.1"/>
    </source>
</evidence>
<reference evidence="1" key="1">
    <citation type="submission" date="2018-04" db="EMBL/GenBank/DDBJ databases">
        <title>Whole genome sequencing of Hypsizygus marmoreus.</title>
        <authorList>
            <person name="Choi I.-G."/>
            <person name="Min B."/>
            <person name="Kim J.-G."/>
            <person name="Kim S."/>
            <person name="Oh Y.-L."/>
            <person name="Kong W.-S."/>
            <person name="Park H."/>
            <person name="Jeong J."/>
            <person name="Song E.-S."/>
        </authorList>
    </citation>
    <scope>NUCLEOTIDE SEQUENCE [LARGE SCALE GENOMIC DNA]</scope>
    <source>
        <strain evidence="1">51987-8</strain>
    </source>
</reference>
<protein>
    <submittedName>
        <fullName evidence="1">Uncharacterized protein</fullName>
    </submittedName>
</protein>
<dbReference type="InParanoid" id="A0A369JI37"/>
<gene>
    <name evidence="1" type="ORF">Hypma_011934</name>
</gene>